<keyword evidence="2" id="KW-0472">Membrane</keyword>
<reference evidence="4 5" key="1">
    <citation type="submission" date="2019-04" db="EMBL/GenBank/DDBJ databases">
        <authorList>
            <person name="Jiang L."/>
        </authorList>
    </citation>
    <scope>NUCLEOTIDE SEQUENCE [LARGE SCALE GENOMIC DNA]</scope>
    <source>
        <strain evidence="4 5">YIM 131853</strain>
    </source>
</reference>
<keyword evidence="5" id="KW-1185">Reference proteome</keyword>
<feature type="region of interest" description="Disordered" evidence="1">
    <location>
        <begin position="507"/>
        <end position="540"/>
    </location>
</feature>
<gene>
    <name evidence="4" type="ORF">E6C64_08245</name>
    <name evidence="3" type="ORF">E6C64_09100</name>
</gene>
<dbReference type="EMBL" id="SSSM01000004">
    <property type="protein sequence ID" value="THG30785.1"/>
    <property type="molecule type" value="Genomic_DNA"/>
</dbReference>
<evidence type="ECO:0000313" key="3">
    <source>
        <dbReference type="EMBL" id="THG30785.1"/>
    </source>
</evidence>
<dbReference type="RefSeq" id="WP_136427142.1">
    <property type="nucleotide sequence ID" value="NZ_SSSM01000003.1"/>
</dbReference>
<dbReference type="Proteomes" id="UP000309133">
    <property type="component" value="Unassembled WGS sequence"/>
</dbReference>
<evidence type="ECO:0000313" key="5">
    <source>
        <dbReference type="Proteomes" id="UP000309133"/>
    </source>
</evidence>
<organism evidence="4 5">
    <name type="scientific">Naasia lichenicola</name>
    <dbReference type="NCBI Taxonomy" id="2565933"/>
    <lineage>
        <taxon>Bacteria</taxon>
        <taxon>Bacillati</taxon>
        <taxon>Actinomycetota</taxon>
        <taxon>Actinomycetes</taxon>
        <taxon>Micrococcales</taxon>
        <taxon>Microbacteriaceae</taxon>
        <taxon>Naasia</taxon>
    </lineage>
</organism>
<keyword evidence="2" id="KW-0812">Transmembrane</keyword>
<proteinExistence type="predicted"/>
<name>A0A4S4FQA8_9MICO</name>
<dbReference type="OrthoDB" id="5233390at2"/>
<feature type="transmembrane region" description="Helical" evidence="2">
    <location>
        <begin position="33"/>
        <end position="54"/>
    </location>
</feature>
<protein>
    <submittedName>
        <fullName evidence="4">Uncharacterized protein</fullName>
    </submittedName>
</protein>
<dbReference type="EMBL" id="SSSM01000003">
    <property type="protein sequence ID" value="THG32022.1"/>
    <property type="molecule type" value="Genomic_DNA"/>
</dbReference>
<dbReference type="AlphaFoldDB" id="A0A4S4FQA8"/>
<evidence type="ECO:0000256" key="1">
    <source>
        <dbReference type="SAM" id="MobiDB-lite"/>
    </source>
</evidence>
<evidence type="ECO:0000256" key="2">
    <source>
        <dbReference type="SAM" id="Phobius"/>
    </source>
</evidence>
<sequence>MSKDTSESTTSPANTQRSAGRFGVLLDSRRRPFVIAAGVVVLALVVSAIVFFAVQPHSRTESFTVPTSGGAFGSDAIVTVPSGALTSATKLEILSGSDGGPSDATAAAYAEPLGTSYEITFTAVTEIEGATVSVPLDPSELPVVDGRQTTTEGAFLAVYNDQLDTWIPIPTSHEGGRLVAEAPHFSWFRKYVINPIKTAASGAADLANASVDAIPGGRALFSSLAKTFGVTVDEADCSKPDPDWTVASSSSFFPACMVKRDDGDYELRMSNELFLRYIVDPPETYGIGANDSDTGLDAGSAIARLWQIHNHNTVLPSRGQGQVSLPSTEAERIANFGEDTVHLTPDMFGLIMDAGLVALSVWPVAKKSVQVISKTTVRAAVSEIGGITTPALYVERISETITKDVVRNGGTLAGAQAIASVLSCGAAALDALSPQSGEDVLDAAVREGKECALGVLRDNVEGSAKDLLSLFTVFPDGIRAWQGLVTSTAVSEFDRDLLDVSIRVSTTATPTTPPLGSTASPGTTQESPPPPAASTQGVTPATGTSAYQGFIRRLSATSLTVDIFKVAGDVDGNGNHTYRVDSDEDGPVLYTIPISPTAQFGYRTPDGVVSVASLRDLPRSPVTSASDDIDLLSVIYFTDGVVTKVDVGTSLIRMIVEGDL</sequence>
<keyword evidence="2" id="KW-1133">Transmembrane helix</keyword>
<accession>A0A4S4FQA8</accession>
<evidence type="ECO:0000313" key="4">
    <source>
        <dbReference type="EMBL" id="THG32022.1"/>
    </source>
</evidence>
<feature type="compositionally biased region" description="Polar residues" evidence="1">
    <location>
        <begin position="507"/>
        <end position="526"/>
    </location>
</feature>
<comment type="caution">
    <text evidence="4">The sequence shown here is derived from an EMBL/GenBank/DDBJ whole genome shotgun (WGS) entry which is preliminary data.</text>
</comment>